<evidence type="ECO:0000313" key="8">
    <source>
        <dbReference type="EMBL" id="WNC14330.1"/>
    </source>
</evidence>
<keyword evidence="5 6" id="KW-0472">Membrane</keyword>
<feature type="transmembrane region" description="Helical" evidence="6">
    <location>
        <begin position="184"/>
        <end position="204"/>
    </location>
</feature>
<evidence type="ECO:0000313" key="9">
    <source>
        <dbReference type="Proteomes" id="UP001256827"/>
    </source>
</evidence>
<dbReference type="RefSeq" id="WP_310766271.1">
    <property type="nucleotide sequence ID" value="NZ_CP134050.1"/>
</dbReference>
<dbReference type="PANTHER" id="PTHR36115">
    <property type="entry name" value="PROLINE-RICH ANTIGEN HOMOLOG-RELATED"/>
    <property type="match status" value="1"/>
</dbReference>
<dbReference type="InterPro" id="IPR051791">
    <property type="entry name" value="Pra-immunoreactive"/>
</dbReference>
<keyword evidence="3 6" id="KW-0812">Transmembrane</keyword>
<evidence type="ECO:0000256" key="4">
    <source>
        <dbReference type="ARBA" id="ARBA00022989"/>
    </source>
</evidence>
<dbReference type="Pfam" id="PF06271">
    <property type="entry name" value="RDD"/>
    <property type="match status" value="1"/>
</dbReference>
<keyword evidence="9" id="KW-1185">Reference proteome</keyword>
<evidence type="ECO:0000256" key="5">
    <source>
        <dbReference type="ARBA" id="ARBA00023136"/>
    </source>
</evidence>
<accession>A0ABY9T2J1</accession>
<evidence type="ECO:0000256" key="2">
    <source>
        <dbReference type="ARBA" id="ARBA00022475"/>
    </source>
</evidence>
<organism evidence="8 9">
    <name type="scientific">Brevibacillus brevis</name>
    <name type="common">Bacillus brevis</name>
    <dbReference type="NCBI Taxonomy" id="1393"/>
    <lineage>
        <taxon>Bacteria</taxon>
        <taxon>Bacillati</taxon>
        <taxon>Bacillota</taxon>
        <taxon>Bacilli</taxon>
        <taxon>Bacillales</taxon>
        <taxon>Paenibacillaceae</taxon>
        <taxon>Brevibacillus</taxon>
    </lineage>
</organism>
<evidence type="ECO:0000256" key="6">
    <source>
        <dbReference type="SAM" id="Phobius"/>
    </source>
</evidence>
<name>A0ABY9T2J1_BREBE</name>
<keyword evidence="2" id="KW-1003">Cell membrane</keyword>
<evidence type="ECO:0000256" key="1">
    <source>
        <dbReference type="ARBA" id="ARBA00004651"/>
    </source>
</evidence>
<feature type="transmembrane region" description="Helical" evidence="6">
    <location>
        <begin position="51"/>
        <end position="68"/>
    </location>
</feature>
<protein>
    <submittedName>
        <fullName evidence="8">RDD family protein</fullName>
    </submittedName>
</protein>
<comment type="subcellular location">
    <subcellularLocation>
        <location evidence="1">Cell membrane</location>
        <topology evidence="1">Multi-pass membrane protein</topology>
    </subcellularLocation>
</comment>
<evidence type="ECO:0000259" key="7">
    <source>
        <dbReference type="Pfam" id="PF06271"/>
    </source>
</evidence>
<evidence type="ECO:0000256" key="3">
    <source>
        <dbReference type="ARBA" id="ARBA00022692"/>
    </source>
</evidence>
<dbReference type="EMBL" id="CP134050">
    <property type="protein sequence ID" value="WNC14330.1"/>
    <property type="molecule type" value="Genomic_DNA"/>
</dbReference>
<sequence length="366" mass="40003">MENHPSPQPVTAEAAPAAQPDSFAPIEPPNMAALSETYGSSTFFRRWGAHVIDHILLACFLLGMSSFAEQSGETWAVFLILALLIGIPCYYVLLEGLTGFTVGKLALQIKAVDADGRPPGLGKSFIRSLLRFVDTNPLLVGGLPAGISVLVTKRKQRLGDLAANTYVVKLKDLPHASKKSTARFTVIFSIAALLCLIFGMYGVVSLAKSTPKERVFTSKDKLVQLTATSGWSKDNSLHEEANLVISNRFADKYVLVISEAKDDLGDSLTLEEYAEIVETNFDDELVNSSIGKFRPAIVDHNPAIRFTVSGEVDDVDVTYIMTVIETPTHFHQVMAWTEARKFDSLEEELLDITSSFRESADTAGEL</sequence>
<gene>
    <name evidence="8" type="ORF">RGB73_27255</name>
</gene>
<reference evidence="8 9" key="1">
    <citation type="submission" date="2023-09" db="EMBL/GenBank/DDBJ databases">
        <title>Complete Genome and Methylome dissection of Bacillus brevis NEB573 original source of BbsI restriction endonuclease.</title>
        <authorList>
            <person name="Fomenkov A."/>
            <person name="Roberts R.D."/>
        </authorList>
    </citation>
    <scope>NUCLEOTIDE SEQUENCE [LARGE SCALE GENOMIC DNA]</scope>
    <source>
        <strain evidence="8 9">NEB573</strain>
    </source>
</reference>
<feature type="domain" description="RDD" evidence="7">
    <location>
        <begin position="42"/>
        <end position="164"/>
    </location>
</feature>
<keyword evidence="4 6" id="KW-1133">Transmembrane helix</keyword>
<dbReference type="Gene3D" id="3.40.1000.10">
    <property type="entry name" value="Mog1/PsbP, alpha/beta/alpha sandwich"/>
    <property type="match status" value="1"/>
</dbReference>
<proteinExistence type="predicted"/>
<feature type="transmembrane region" description="Helical" evidence="6">
    <location>
        <begin position="74"/>
        <end position="94"/>
    </location>
</feature>
<dbReference type="InterPro" id="IPR010432">
    <property type="entry name" value="RDD"/>
</dbReference>
<dbReference type="Proteomes" id="UP001256827">
    <property type="component" value="Chromosome"/>
</dbReference>